<protein>
    <submittedName>
        <fullName evidence="2">Uncharacterized protein</fullName>
    </submittedName>
</protein>
<accession>A0A1N7RL33</accession>
<evidence type="ECO:0000313" key="3">
    <source>
        <dbReference type="Proteomes" id="UP000195569"/>
    </source>
</evidence>
<dbReference type="AlphaFoldDB" id="A0A1N7RL33"/>
<dbReference type="Proteomes" id="UP000195569">
    <property type="component" value="Unassembled WGS sequence"/>
</dbReference>
<name>A0A1N7RL33_9BURK</name>
<comment type="caution">
    <text evidence="2">The sequence shown here is derived from an EMBL/GenBank/DDBJ whole genome shotgun (WGS) entry which is preliminary data.</text>
</comment>
<gene>
    <name evidence="2" type="ORF">BN2476_70008</name>
</gene>
<keyword evidence="1" id="KW-0472">Membrane</keyword>
<keyword evidence="1" id="KW-0812">Transmembrane</keyword>
<reference evidence="2" key="1">
    <citation type="submission" date="2016-12" db="EMBL/GenBank/DDBJ databases">
        <authorList>
            <person name="Moulin L."/>
        </authorList>
    </citation>
    <scope>NUCLEOTIDE SEQUENCE [LARGE SCALE GENOMIC DNA]</scope>
    <source>
        <strain evidence="2">STM 7183</strain>
    </source>
</reference>
<sequence>MTEAKLYDRSFSEGYEAGFAGRARECPYNASKGMYDEDQWHAGYLYGQHVAIMQHLQTGARPHHTPAVGADSAWPGWIWSVPLGVVGWLGIHARFMITRRSRLRSTG</sequence>
<evidence type="ECO:0000256" key="1">
    <source>
        <dbReference type="SAM" id="Phobius"/>
    </source>
</evidence>
<organism evidence="2 3">
    <name type="scientific">Paraburkholderia piptadeniae</name>
    <dbReference type="NCBI Taxonomy" id="1701573"/>
    <lineage>
        <taxon>Bacteria</taxon>
        <taxon>Pseudomonadati</taxon>
        <taxon>Pseudomonadota</taxon>
        <taxon>Betaproteobacteria</taxon>
        <taxon>Burkholderiales</taxon>
        <taxon>Burkholderiaceae</taxon>
        <taxon>Paraburkholderia</taxon>
    </lineage>
</organism>
<dbReference type="RefSeq" id="WP_175607927.1">
    <property type="nucleotide sequence ID" value="NZ_CYGY02000007.1"/>
</dbReference>
<proteinExistence type="predicted"/>
<keyword evidence="1" id="KW-1133">Transmembrane helix</keyword>
<dbReference type="EMBL" id="CYGY02000007">
    <property type="protein sequence ID" value="SIT35821.1"/>
    <property type="molecule type" value="Genomic_DNA"/>
</dbReference>
<evidence type="ECO:0000313" key="2">
    <source>
        <dbReference type="EMBL" id="SIT35821.1"/>
    </source>
</evidence>
<feature type="transmembrane region" description="Helical" evidence="1">
    <location>
        <begin position="77"/>
        <end position="97"/>
    </location>
</feature>
<keyword evidence="3" id="KW-1185">Reference proteome</keyword>